<protein>
    <submittedName>
        <fullName evidence="1">Uncharacterized protein</fullName>
    </submittedName>
</protein>
<organism evidence="1 2">
    <name type="scientific">Mucilaginibacter rubeus</name>
    <dbReference type="NCBI Taxonomy" id="2027860"/>
    <lineage>
        <taxon>Bacteria</taxon>
        <taxon>Pseudomonadati</taxon>
        <taxon>Bacteroidota</taxon>
        <taxon>Sphingobacteriia</taxon>
        <taxon>Sphingobacteriales</taxon>
        <taxon>Sphingobacteriaceae</taxon>
        <taxon>Mucilaginibacter</taxon>
    </lineage>
</organism>
<reference evidence="1" key="1">
    <citation type="submission" date="2019-08" db="EMBL/GenBank/DDBJ databases">
        <title>Comparative genome analysis confer to the adaptation heavy metal polluted environment.</title>
        <authorList>
            <person name="Li Y."/>
        </authorList>
    </citation>
    <scope>NUCLEOTIDE SEQUENCE [LARGE SCALE GENOMIC DNA]</scope>
    <source>
        <strain evidence="1">P1</strain>
    </source>
</reference>
<dbReference type="AlphaFoldDB" id="A0A5C1HVQ7"/>
<keyword evidence="2" id="KW-1185">Reference proteome</keyword>
<proteinExistence type="predicted"/>
<dbReference type="KEGG" id="mrub:DEO27_003765"/>
<dbReference type="EMBL" id="CP043450">
    <property type="protein sequence ID" value="QEM09170.1"/>
    <property type="molecule type" value="Genomic_DNA"/>
</dbReference>
<sequence>MLLNLALLINLRISEVKKDTVKLKKNALAAFLKDHHGKEVKNEFTSDYVHYYECDDNRVVIENTKAGMIWIEADRSAYYAEKRDVLKWQAFDPYASKQQEIKSVGSDSHALILDLYEKLSIKSQDSIRMEDLARLDKAIKKYGYERAIESLYVNLIVFAGEFVKHYRGGQWILESVHNIPGEAMMKPVFVDSQHKNYDFDFNILLLRTFIEKGKFSMQKLIQSAVQLNAFPVEQSPQAKS</sequence>
<gene>
    <name evidence="1" type="ORF">DEO27_003765</name>
</gene>
<evidence type="ECO:0000313" key="2">
    <source>
        <dbReference type="Proteomes" id="UP000251402"/>
    </source>
</evidence>
<name>A0A5C1HVQ7_9SPHI</name>
<evidence type="ECO:0000313" key="1">
    <source>
        <dbReference type="EMBL" id="QEM09170.1"/>
    </source>
</evidence>
<dbReference type="RefSeq" id="WP_112569887.1">
    <property type="nucleotide sequence ID" value="NZ_CP043450.1"/>
</dbReference>
<dbReference type="Proteomes" id="UP000251402">
    <property type="component" value="Chromosome"/>
</dbReference>
<accession>A0A5C1HVQ7</accession>